<protein>
    <submittedName>
        <fullName evidence="1">Uncharacterized protein</fullName>
    </submittedName>
</protein>
<dbReference type="RefSeq" id="WP_256612962.1">
    <property type="nucleotide sequence ID" value="NZ_JANIBM010000080.1"/>
</dbReference>
<reference evidence="1 2" key="1">
    <citation type="submission" date="2022-07" db="EMBL/GenBank/DDBJ databases">
        <title>Methylomonas rivi sp. nov., Methylomonas rosea sp. nov., Methylomonas aureus sp. nov. and Methylomonas subterranea sp. nov., four novel methanotrophs isolated from a freshwater creek and the deep terrestrial subsurface.</title>
        <authorList>
            <person name="Abin C."/>
            <person name="Sankaranarayanan K."/>
            <person name="Garner C."/>
            <person name="Sindelar R."/>
            <person name="Kotary K."/>
            <person name="Garner R."/>
            <person name="Barclay S."/>
            <person name="Lawson P."/>
            <person name="Krumholz L."/>
        </authorList>
    </citation>
    <scope>NUCLEOTIDE SEQUENCE [LARGE SCALE GENOMIC DNA]</scope>
    <source>
        <strain evidence="1 2">SURF-1</strain>
    </source>
</reference>
<keyword evidence="2" id="KW-1185">Reference proteome</keyword>
<name>A0ABT1UNC9_9GAMM</name>
<sequence>MNKWKVSSFVALALLITTNIFWLYSAIDAGVTYTYQQVSLDEKSKAVGMLGALVVKGGQQYTKKDILHILRQVNKDAFIVEEENLIDVDGVKFFFVNGKLSEVEG</sequence>
<proteinExistence type="predicted"/>
<dbReference type="InterPro" id="IPR028968">
    <property type="entry name" value="Imm58"/>
</dbReference>
<dbReference type="Pfam" id="PF15581">
    <property type="entry name" value="Imm58"/>
    <property type="match status" value="1"/>
</dbReference>
<dbReference type="EMBL" id="JANIBM010000080">
    <property type="protein sequence ID" value="MCQ8183743.1"/>
    <property type="molecule type" value="Genomic_DNA"/>
</dbReference>
<accession>A0ABT1UNC9</accession>
<evidence type="ECO:0000313" key="1">
    <source>
        <dbReference type="EMBL" id="MCQ8183743.1"/>
    </source>
</evidence>
<comment type="caution">
    <text evidence="1">The sequence shown here is derived from an EMBL/GenBank/DDBJ whole genome shotgun (WGS) entry which is preliminary data.</text>
</comment>
<dbReference type="Proteomes" id="UP001524569">
    <property type="component" value="Unassembled WGS sequence"/>
</dbReference>
<organism evidence="1 2">
    <name type="scientific">Methylomonas aurea</name>
    <dbReference type="NCBI Taxonomy" id="2952224"/>
    <lineage>
        <taxon>Bacteria</taxon>
        <taxon>Pseudomonadati</taxon>
        <taxon>Pseudomonadota</taxon>
        <taxon>Gammaproteobacteria</taxon>
        <taxon>Methylococcales</taxon>
        <taxon>Methylococcaceae</taxon>
        <taxon>Methylomonas</taxon>
    </lineage>
</organism>
<evidence type="ECO:0000313" key="2">
    <source>
        <dbReference type="Proteomes" id="UP001524569"/>
    </source>
</evidence>
<gene>
    <name evidence="1" type="ORF">NP603_21755</name>
</gene>